<dbReference type="PANTHER" id="PTHR43818:SF5">
    <property type="entry name" value="OXIDOREDUCTASE FAMILY PROTEIN"/>
    <property type="match status" value="1"/>
</dbReference>
<keyword evidence="4" id="KW-1185">Reference proteome</keyword>
<gene>
    <name evidence="3" type="ORF">A4R26_09035</name>
</gene>
<organism evidence="3 4">
    <name type="scientific">Niastella populi</name>
    <dbReference type="NCBI Taxonomy" id="550983"/>
    <lineage>
        <taxon>Bacteria</taxon>
        <taxon>Pseudomonadati</taxon>
        <taxon>Bacteroidota</taxon>
        <taxon>Chitinophagia</taxon>
        <taxon>Chitinophagales</taxon>
        <taxon>Chitinophagaceae</taxon>
        <taxon>Niastella</taxon>
    </lineage>
</organism>
<dbReference type="Gene3D" id="3.40.50.720">
    <property type="entry name" value="NAD(P)-binding Rossmann-like Domain"/>
    <property type="match status" value="1"/>
</dbReference>
<dbReference type="EMBL" id="LWBP01000254">
    <property type="protein sequence ID" value="OQP45637.1"/>
    <property type="molecule type" value="Genomic_DNA"/>
</dbReference>
<dbReference type="RefSeq" id="WP_081171257.1">
    <property type="nucleotide sequence ID" value="NZ_LWBP01000254.1"/>
</dbReference>
<dbReference type="GO" id="GO:0000166">
    <property type="term" value="F:nucleotide binding"/>
    <property type="evidence" value="ECO:0007669"/>
    <property type="project" value="InterPro"/>
</dbReference>
<dbReference type="SUPFAM" id="SSF55347">
    <property type="entry name" value="Glyceraldehyde-3-phosphate dehydrogenase-like, C-terminal domain"/>
    <property type="match status" value="1"/>
</dbReference>
<accession>A0A1V9EHM2</accession>
<evidence type="ECO:0000259" key="2">
    <source>
        <dbReference type="Pfam" id="PF19051"/>
    </source>
</evidence>
<dbReference type="Pfam" id="PF19051">
    <property type="entry name" value="GFO_IDH_MocA_C2"/>
    <property type="match status" value="1"/>
</dbReference>
<dbReference type="PANTHER" id="PTHR43818">
    <property type="entry name" value="BCDNA.GH03377"/>
    <property type="match status" value="1"/>
</dbReference>
<proteinExistence type="predicted"/>
<dbReference type="AlphaFoldDB" id="A0A1V9EHM2"/>
<evidence type="ECO:0000259" key="1">
    <source>
        <dbReference type="Pfam" id="PF01408"/>
    </source>
</evidence>
<feature type="domain" description="Gfo/Idh/MocA-like oxidoreductase N-terminal" evidence="1">
    <location>
        <begin position="47"/>
        <end position="167"/>
    </location>
</feature>
<dbReference type="SUPFAM" id="SSF51735">
    <property type="entry name" value="NAD(P)-binding Rossmann-fold domains"/>
    <property type="match status" value="1"/>
</dbReference>
<dbReference type="InterPro" id="IPR050463">
    <property type="entry name" value="Gfo/Idh/MocA_oxidrdct_glycsds"/>
</dbReference>
<dbReference type="OrthoDB" id="726883at2"/>
<dbReference type="Gene3D" id="3.30.360.10">
    <property type="entry name" value="Dihydrodipicolinate Reductase, domain 2"/>
    <property type="match status" value="1"/>
</dbReference>
<dbReference type="Proteomes" id="UP000192276">
    <property type="component" value="Unassembled WGS sequence"/>
</dbReference>
<protein>
    <submittedName>
        <fullName evidence="3">Oxidoreductase</fullName>
    </submittedName>
</protein>
<dbReference type="InterPro" id="IPR036291">
    <property type="entry name" value="NAD(P)-bd_dom_sf"/>
</dbReference>
<dbReference type="STRING" id="550983.A4R26_09035"/>
<evidence type="ECO:0000313" key="4">
    <source>
        <dbReference type="Proteomes" id="UP000192276"/>
    </source>
</evidence>
<evidence type="ECO:0000313" key="3">
    <source>
        <dbReference type="EMBL" id="OQP45637.1"/>
    </source>
</evidence>
<comment type="caution">
    <text evidence="3">The sequence shown here is derived from an EMBL/GenBank/DDBJ whole genome shotgun (WGS) entry which is preliminary data.</text>
</comment>
<dbReference type="PROSITE" id="PS51318">
    <property type="entry name" value="TAT"/>
    <property type="match status" value="1"/>
</dbReference>
<name>A0A1V9EHM2_9BACT</name>
<dbReference type="InterPro" id="IPR006311">
    <property type="entry name" value="TAT_signal"/>
</dbReference>
<feature type="domain" description="Gfo/Idh/MocA-like oxidoreductase bacterial type C-terminal" evidence="2">
    <location>
        <begin position="202"/>
        <end position="426"/>
    </location>
</feature>
<dbReference type="Pfam" id="PF01408">
    <property type="entry name" value="GFO_IDH_MocA"/>
    <property type="match status" value="1"/>
</dbReference>
<dbReference type="InterPro" id="IPR000683">
    <property type="entry name" value="Gfo/Idh/MocA-like_OxRdtase_N"/>
</dbReference>
<sequence length="443" mass="49264">MMQRRRFLKQAGTLLAGGTVLSALDNNAFAIFKNRIAPSDQLVIGAIGINGMGWANVTAALKVPGVTLGALCDVDKNVLDKRMADLAKKNIDTSKVKTYADYRKLLDQKDIDIVIVGSPDHWHALQMIHACEAGKDVFVEKPVGNSIIECRTMVAAQQRYNKVVQAGQWQRSQQHFKDAVDYVQSGKLGMIRTVKVWCYQGWMKPAAVVPDSNPPAGVDYAAWLGPAEKRPFNASRFHFNFRWFWDYAGGLMTDWGVHLLDYALLGMKADVPKSIAALGGKFAYPDLSQETPDTLTTLYEFDKFNLVWDSAMGIDNGSYGRNHGIAFIGNNGTLVLHRGGWEVLEEPQSTNKASKSFVKPSDNGLNNHWVNFIDVVKSRKMEELNCSIQAGAHVATVAQMGNISFRSGQRLVWDKAKDKFTDEKVNGLYLAKEYHNGYKLPKV</sequence>
<dbReference type="InterPro" id="IPR043906">
    <property type="entry name" value="Gfo/Idh/MocA_OxRdtase_bact_C"/>
</dbReference>
<reference evidence="4" key="1">
    <citation type="submission" date="2016-04" db="EMBL/GenBank/DDBJ databases">
        <authorList>
            <person name="Chen L."/>
            <person name="Zhuang W."/>
            <person name="Wang G."/>
        </authorList>
    </citation>
    <scope>NUCLEOTIDE SEQUENCE [LARGE SCALE GENOMIC DNA]</scope>
    <source>
        <strain evidence="4">208</strain>
    </source>
</reference>